<name>A0AAV9ZSZ9_9AGAR</name>
<sequence>GYETLQAYVSNARLTDTIGHVFLDMVSDYQATSVQLTFDGGSELGWLAAFQTTLRCKFSKLSLQQWPPRVAVKSTSNIPILIESTWSYDRKFNGRSLRDILEEGRIHLLPGDLIHRHLFRWLWPQIIQIGLDEFVDYFNNQKTRKQPGRRLPSGVAPNVVFDMPQDYGLEYLAVEVTQDAHLDERRALIETPREEAFRWVPDEFAVLAFEFYIHLGSPTI</sequence>
<gene>
    <name evidence="1" type="ORF">R3P38DRAFT_2482587</name>
</gene>
<accession>A0AAV9ZSZ9</accession>
<keyword evidence="2" id="KW-1185">Reference proteome</keyword>
<dbReference type="AlphaFoldDB" id="A0AAV9ZSZ9"/>
<feature type="non-terminal residue" evidence="1">
    <location>
        <position position="220"/>
    </location>
</feature>
<proteinExistence type="predicted"/>
<feature type="non-terminal residue" evidence="1">
    <location>
        <position position="1"/>
    </location>
</feature>
<organism evidence="1 2">
    <name type="scientific">Favolaschia claudopus</name>
    <dbReference type="NCBI Taxonomy" id="2862362"/>
    <lineage>
        <taxon>Eukaryota</taxon>
        <taxon>Fungi</taxon>
        <taxon>Dikarya</taxon>
        <taxon>Basidiomycota</taxon>
        <taxon>Agaricomycotina</taxon>
        <taxon>Agaricomycetes</taxon>
        <taxon>Agaricomycetidae</taxon>
        <taxon>Agaricales</taxon>
        <taxon>Marasmiineae</taxon>
        <taxon>Mycenaceae</taxon>
        <taxon>Favolaschia</taxon>
    </lineage>
</organism>
<evidence type="ECO:0000313" key="1">
    <source>
        <dbReference type="EMBL" id="KAK6991980.1"/>
    </source>
</evidence>
<dbReference type="Proteomes" id="UP001362999">
    <property type="component" value="Unassembled WGS sequence"/>
</dbReference>
<protein>
    <submittedName>
        <fullName evidence="1">Uncharacterized protein</fullName>
    </submittedName>
</protein>
<evidence type="ECO:0000313" key="2">
    <source>
        <dbReference type="Proteomes" id="UP001362999"/>
    </source>
</evidence>
<comment type="caution">
    <text evidence="1">The sequence shown here is derived from an EMBL/GenBank/DDBJ whole genome shotgun (WGS) entry which is preliminary data.</text>
</comment>
<reference evidence="1 2" key="1">
    <citation type="journal article" date="2024" name="J Genomics">
        <title>Draft genome sequencing and assembly of Favolaschia claudopus CIRM-BRFM 2984 isolated from oak limbs.</title>
        <authorList>
            <person name="Navarro D."/>
            <person name="Drula E."/>
            <person name="Chaduli D."/>
            <person name="Cazenave R."/>
            <person name="Ahrendt S."/>
            <person name="Wang J."/>
            <person name="Lipzen A."/>
            <person name="Daum C."/>
            <person name="Barry K."/>
            <person name="Grigoriev I.V."/>
            <person name="Favel A."/>
            <person name="Rosso M.N."/>
            <person name="Martin F."/>
        </authorList>
    </citation>
    <scope>NUCLEOTIDE SEQUENCE [LARGE SCALE GENOMIC DNA]</scope>
    <source>
        <strain evidence="1 2">CIRM-BRFM 2984</strain>
    </source>
</reference>
<dbReference type="EMBL" id="JAWWNJ010000114">
    <property type="protein sequence ID" value="KAK6991980.1"/>
    <property type="molecule type" value="Genomic_DNA"/>
</dbReference>